<name>A0A1R3L6P0_ASPOF</name>
<reference evidence="3" key="1">
    <citation type="journal article" date="2017" name="Nat. Commun.">
        <title>The asparagus genome sheds light on the origin and evolution of a young Y chromosome.</title>
        <authorList>
            <person name="Harkess A."/>
            <person name="Zhou J."/>
            <person name="Xu C."/>
            <person name="Bowers J.E."/>
            <person name="Van der Hulst R."/>
            <person name="Ayyampalayam S."/>
            <person name="Mercati F."/>
            <person name="Riccardi P."/>
            <person name="McKain M.R."/>
            <person name="Kakrana A."/>
            <person name="Tang H."/>
            <person name="Ray J."/>
            <person name="Groenendijk J."/>
            <person name="Arikit S."/>
            <person name="Mathioni S.M."/>
            <person name="Nakano M."/>
            <person name="Shan H."/>
            <person name="Telgmann-Rauber A."/>
            <person name="Kanno A."/>
            <person name="Yue Z."/>
            <person name="Chen H."/>
            <person name="Li W."/>
            <person name="Chen Y."/>
            <person name="Xu X."/>
            <person name="Zhang Y."/>
            <person name="Luo S."/>
            <person name="Chen H."/>
            <person name="Gao J."/>
            <person name="Mao Z."/>
            <person name="Pires J.C."/>
            <person name="Luo M."/>
            <person name="Kudrna D."/>
            <person name="Wing R.A."/>
            <person name="Meyers B.C."/>
            <person name="Yi K."/>
            <person name="Kong H."/>
            <person name="Lavrijsen P."/>
            <person name="Sunseri F."/>
            <person name="Falavigna A."/>
            <person name="Ye Y."/>
            <person name="Leebens-Mack J.H."/>
            <person name="Chen G."/>
        </authorList>
    </citation>
    <scope>NUCLEOTIDE SEQUENCE [LARGE SCALE GENOMIC DNA]</scope>
    <source>
        <strain evidence="3">cv. DH0086</strain>
    </source>
</reference>
<evidence type="ECO:0000256" key="1">
    <source>
        <dbReference type="SAM" id="MobiDB-lite"/>
    </source>
</evidence>
<protein>
    <submittedName>
        <fullName evidence="2">Uncharacterized protein</fullName>
    </submittedName>
</protein>
<organism evidence="2 3">
    <name type="scientific">Asparagus officinalis</name>
    <name type="common">Garden asparagus</name>
    <dbReference type="NCBI Taxonomy" id="4686"/>
    <lineage>
        <taxon>Eukaryota</taxon>
        <taxon>Viridiplantae</taxon>
        <taxon>Streptophyta</taxon>
        <taxon>Embryophyta</taxon>
        <taxon>Tracheophyta</taxon>
        <taxon>Spermatophyta</taxon>
        <taxon>Magnoliopsida</taxon>
        <taxon>Liliopsida</taxon>
        <taxon>Asparagales</taxon>
        <taxon>Asparagaceae</taxon>
        <taxon>Asparagoideae</taxon>
        <taxon>Asparagus</taxon>
    </lineage>
</organism>
<gene>
    <name evidence="2" type="ORF">A4U43_UnF5560</name>
</gene>
<feature type="compositionally biased region" description="Pro residues" evidence="1">
    <location>
        <begin position="97"/>
        <end position="106"/>
    </location>
</feature>
<sequence>MEILLRSSEEDDDEYLTREGSSQREHEVNGRAVFPTRYWLAARLIHRSASRPRRPVAAFSIASSGGGSSGSKATVVALFEAALLPLRRAQGEAQCRPLPPRAPPPLLRSSSGNPS</sequence>
<proteinExistence type="predicted"/>
<evidence type="ECO:0000313" key="2">
    <source>
        <dbReference type="EMBL" id="ONK55280.1"/>
    </source>
</evidence>
<keyword evidence="3" id="KW-1185">Reference proteome</keyword>
<accession>A0A1R3L6P0</accession>
<dbReference type="Gramene" id="ONK55280">
    <property type="protein sequence ID" value="ONK55280"/>
    <property type="gene ID" value="A4U43_UnF5560"/>
</dbReference>
<evidence type="ECO:0000313" key="3">
    <source>
        <dbReference type="Proteomes" id="UP000243459"/>
    </source>
</evidence>
<feature type="region of interest" description="Disordered" evidence="1">
    <location>
        <begin position="91"/>
        <end position="115"/>
    </location>
</feature>
<dbReference type="AlphaFoldDB" id="A0A1R3L6P0"/>
<dbReference type="Proteomes" id="UP000243459">
    <property type="component" value="Unassembled WGS sequence"/>
</dbReference>
<feature type="compositionally biased region" description="Basic and acidic residues" evidence="1">
    <location>
        <begin position="15"/>
        <end position="29"/>
    </location>
</feature>
<dbReference type="EMBL" id="KV863611">
    <property type="protein sequence ID" value="ONK55280.1"/>
    <property type="molecule type" value="Genomic_DNA"/>
</dbReference>
<feature type="region of interest" description="Disordered" evidence="1">
    <location>
        <begin position="1"/>
        <end position="29"/>
    </location>
</feature>